<reference evidence="3" key="1">
    <citation type="submission" date="2015-05" db="EMBL/GenBank/DDBJ databases">
        <authorList>
            <consortium name="Pathogen Informatics"/>
        </authorList>
    </citation>
    <scope>NUCLEOTIDE SEQUENCE [LARGE SCALE GENOMIC DNA]</scope>
    <source>
        <strain evidence="3">T1-815</strain>
    </source>
</reference>
<gene>
    <name evidence="2" type="ORF">T1815_10521</name>
</gene>
<evidence type="ECO:0000256" key="1">
    <source>
        <dbReference type="SAM" id="MobiDB-lite"/>
    </source>
</evidence>
<dbReference type="PROSITE" id="PS51257">
    <property type="entry name" value="PROKAR_LIPOPROTEIN"/>
    <property type="match status" value="1"/>
</dbReference>
<name>A0A0M6WFR2_9FIRM</name>
<feature type="compositionally biased region" description="Polar residues" evidence="1">
    <location>
        <begin position="49"/>
        <end position="60"/>
    </location>
</feature>
<dbReference type="Proteomes" id="UP000049472">
    <property type="component" value="Unassembled WGS sequence"/>
</dbReference>
<feature type="region of interest" description="Disordered" evidence="1">
    <location>
        <begin position="27"/>
        <end position="60"/>
    </location>
</feature>
<organism evidence="2 3">
    <name type="scientific">Agathobacter rectalis</name>
    <dbReference type="NCBI Taxonomy" id="39491"/>
    <lineage>
        <taxon>Bacteria</taxon>
        <taxon>Bacillati</taxon>
        <taxon>Bacillota</taxon>
        <taxon>Clostridia</taxon>
        <taxon>Lachnospirales</taxon>
        <taxon>Lachnospiraceae</taxon>
        <taxon>Agathobacter</taxon>
    </lineage>
</organism>
<evidence type="ECO:0000313" key="3">
    <source>
        <dbReference type="Proteomes" id="UP000049472"/>
    </source>
</evidence>
<proteinExistence type="predicted"/>
<accession>A0A0M6WFR2</accession>
<evidence type="ECO:0000313" key="2">
    <source>
        <dbReference type="EMBL" id="CRL35267.1"/>
    </source>
</evidence>
<dbReference type="EMBL" id="CVRQ01000014">
    <property type="protein sequence ID" value="CRL35267.1"/>
    <property type="molecule type" value="Genomic_DNA"/>
</dbReference>
<keyword evidence="3" id="KW-1185">Reference proteome</keyword>
<dbReference type="AlphaFoldDB" id="A0A0M6WFR2"/>
<evidence type="ECO:0008006" key="4">
    <source>
        <dbReference type="Google" id="ProtNLM"/>
    </source>
</evidence>
<protein>
    <recommendedName>
        <fullName evidence="4">Lipoprotein</fullName>
    </recommendedName>
</protein>
<feature type="compositionally biased region" description="Basic and acidic residues" evidence="1">
    <location>
        <begin position="31"/>
        <end position="48"/>
    </location>
</feature>
<sequence length="60" mass="6962">MKKRIWFIVLISCLLCGCIRKDMTSDSQLMDSRDVDSTEENENAKEDMLQNSGKKVMTFQ</sequence>